<dbReference type="Proteomes" id="UP000830395">
    <property type="component" value="Chromosome 26"/>
</dbReference>
<organism evidence="1 2">
    <name type="scientific">Pangasius djambal</name>
    <dbReference type="NCBI Taxonomy" id="1691987"/>
    <lineage>
        <taxon>Eukaryota</taxon>
        <taxon>Metazoa</taxon>
        <taxon>Chordata</taxon>
        <taxon>Craniata</taxon>
        <taxon>Vertebrata</taxon>
        <taxon>Euteleostomi</taxon>
        <taxon>Actinopterygii</taxon>
        <taxon>Neopterygii</taxon>
        <taxon>Teleostei</taxon>
        <taxon>Ostariophysi</taxon>
        <taxon>Siluriformes</taxon>
        <taxon>Pangasiidae</taxon>
        <taxon>Pangasius</taxon>
    </lineage>
</organism>
<gene>
    <name evidence="1" type="ORF">PDJAM_G00162740</name>
</gene>
<comment type="caution">
    <text evidence="1">The sequence shown here is derived from an EMBL/GenBank/DDBJ whole genome shotgun (WGS) entry which is preliminary data.</text>
</comment>
<evidence type="ECO:0000313" key="1">
    <source>
        <dbReference type="EMBL" id="MCJ8748246.1"/>
    </source>
</evidence>
<evidence type="ECO:0000313" key="2">
    <source>
        <dbReference type="Proteomes" id="UP000830395"/>
    </source>
</evidence>
<name>A0ACC5ZMA2_9TELE</name>
<proteinExistence type="predicted"/>
<reference evidence="1" key="1">
    <citation type="submission" date="2020-02" db="EMBL/GenBank/DDBJ databases">
        <title>Genome sequencing of the panga catfish, Pangasius djambal.</title>
        <authorList>
            <person name="Wen M."/>
            <person name="Zahm M."/>
            <person name="Roques C."/>
            <person name="Cabau C."/>
            <person name="Klopp C."/>
            <person name="Donnadieu C."/>
            <person name="Jouanno E."/>
            <person name="Avarre J.-C."/>
            <person name="Campet M."/>
            <person name="Ha T."/>
            <person name="Dugue R."/>
            <person name="Lampietro C."/>
            <person name="Louis A."/>
            <person name="Herpin A."/>
            <person name="Echchiki A."/>
            <person name="Berthelot C."/>
            <person name="Parey E."/>
            <person name="Roest-Crollius H."/>
            <person name="Braasch I."/>
            <person name="Postlethwait J.H."/>
            <person name="Bobe J."/>
            <person name="Montfort J."/>
            <person name="Bouchez O."/>
            <person name="Begum T."/>
            <person name="Schartl M."/>
            <person name="Gustiano R."/>
            <person name="Guiguen Y."/>
        </authorList>
    </citation>
    <scope>NUCLEOTIDE SEQUENCE</scope>
    <source>
        <strain evidence="1">Pdj_M5554</strain>
    </source>
</reference>
<dbReference type="EMBL" id="CM041000">
    <property type="protein sequence ID" value="MCJ8748246.1"/>
    <property type="molecule type" value="Genomic_DNA"/>
</dbReference>
<keyword evidence="2" id="KW-1185">Reference proteome</keyword>
<sequence length="141" mass="15603">MPLKIMMEQSKNSGLSIAQNILSHSFMHKNLKLNLKNSMVTGGPEVKPEEAWSIGQRSVPDAEADMMKQEAKTFCEQVIQASEAVGDRKDQEAEPFCGWTIQAAEAVGDRKDQEAEPFCGWTIQAAEAVGDRKDQEAEPFC</sequence>
<accession>A0ACC5ZMA2</accession>
<feature type="non-terminal residue" evidence="1">
    <location>
        <position position="141"/>
    </location>
</feature>
<protein>
    <submittedName>
        <fullName evidence="1">Uncharacterized protein</fullName>
    </submittedName>
</protein>